<organism evidence="1 2">
    <name type="scientific">Helianthus annuus</name>
    <name type="common">Common sunflower</name>
    <dbReference type="NCBI Taxonomy" id="4232"/>
    <lineage>
        <taxon>Eukaryota</taxon>
        <taxon>Viridiplantae</taxon>
        <taxon>Streptophyta</taxon>
        <taxon>Embryophyta</taxon>
        <taxon>Tracheophyta</taxon>
        <taxon>Spermatophyta</taxon>
        <taxon>Magnoliopsida</taxon>
        <taxon>eudicotyledons</taxon>
        <taxon>Gunneridae</taxon>
        <taxon>Pentapetalae</taxon>
        <taxon>asterids</taxon>
        <taxon>campanulids</taxon>
        <taxon>Asterales</taxon>
        <taxon>Asteraceae</taxon>
        <taxon>Asteroideae</taxon>
        <taxon>Heliantheae alliance</taxon>
        <taxon>Heliantheae</taxon>
        <taxon>Helianthus</taxon>
    </lineage>
</organism>
<evidence type="ECO:0000313" key="2">
    <source>
        <dbReference type="Proteomes" id="UP000215914"/>
    </source>
</evidence>
<evidence type="ECO:0000313" key="1">
    <source>
        <dbReference type="EMBL" id="OTG08098.1"/>
    </source>
</evidence>
<gene>
    <name evidence="1" type="ORF">HannXRQ_Chr11g0337821</name>
</gene>
<dbReference type="EMBL" id="CM007900">
    <property type="protein sequence ID" value="OTG08098.1"/>
    <property type="molecule type" value="Genomic_DNA"/>
</dbReference>
<dbReference type="OMA" id="ETMEGNH"/>
<dbReference type="AlphaFoldDB" id="A0A251TAN2"/>
<reference evidence="2" key="1">
    <citation type="journal article" date="2017" name="Nature">
        <title>The sunflower genome provides insights into oil metabolism, flowering and Asterid evolution.</title>
        <authorList>
            <person name="Badouin H."/>
            <person name="Gouzy J."/>
            <person name="Grassa C.J."/>
            <person name="Murat F."/>
            <person name="Staton S.E."/>
            <person name="Cottret L."/>
            <person name="Lelandais-Briere C."/>
            <person name="Owens G.L."/>
            <person name="Carrere S."/>
            <person name="Mayjonade B."/>
            <person name="Legrand L."/>
            <person name="Gill N."/>
            <person name="Kane N.C."/>
            <person name="Bowers J.E."/>
            <person name="Hubner S."/>
            <person name="Bellec A."/>
            <person name="Berard A."/>
            <person name="Berges H."/>
            <person name="Blanchet N."/>
            <person name="Boniface M.C."/>
            <person name="Brunel D."/>
            <person name="Catrice O."/>
            <person name="Chaidir N."/>
            <person name="Claudel C."/>
            <person name="Donnadieu C."/>
            <person name="Faraut T."/>
            <person name="Fievet G."/>
            <person name="Helmstetter N."/>
            <person name="King M."/>
            <person name="Knapp S.J."/>
            <person name="Lai Z."/>
            <person name="Le Paslier M.C."/>
            <person name="Lippi Y."/>
            <person name="Lorenzon L."/>
            <person name="Mandel J.R."/>
            <person name="Marage G."/>
            <person name="Marchand G."/>
            <person name="Marquand E."/>
            <person name="Bret-Mestries E."/>
            <person name="Morien E."/>
            <person name="Nambeesan S."/>
            <person name="Nguyen T."/>
            <person name="Pegot-Espagnet P."/>
            <person name="Pouilly N."/>
            <person name="Raftis F."/>
            <person name="Sallet E."/>
            <person name="Schiex T."/>
            <person name="Thomas J."/>
            <person name="Vandecasteele C."/>
            <person name="Vares D."/>
            <person name="Vear F."/>
            <person name="Vautrin S."/>
            <person name="Crespi M."/>
            <person name="Mangin B."/>
            <person name="Burke J.M."/>
            <person name="Salse J."/>
            <person name="Munos S."/>
            <person name="Vincourt P."/>
            <person name="Rieseberg L.H."/>
            <person name="Langlade N.B."/>
        </authorList>
    </citation>
    <scope>NUCLEOTIDE SEQUENCE [LARGE SCALE GENOMIC DNA]</scope>
    <source>
        <strain evidence="2">cv. SF193</strain>
    </source>
</reference>
<dbReference type="InParanoid" id="A0A251TAN2"/>
<accession>A0A251TAN2</accession>
<sequence>MFDVFCTSHPDVSAIGWGVTKNVRIKKFQVGDMVLRKAFQNTTDPADRKLAPKWKGPYLIEAEAGKGAYRLLTMKGDSLSRAWNTVHLKKYFM</sequence>
<keyword evidence="2" id="KW-1185">Reference proteome</keyword>
<name>A0A251TAN2_HELAN</name>
<proteinExistence type="predicted"/>
<dbReference type="Proteomes" id="UP000215914">
    <property type="component" value="Chromosome 11"/>
</dbReference>
<evidence type="ECO:0008006" key="3">
    <source>
        <dbReference type="Google" id="ProtNLM"/>
    </source>
</evidence>
<protein>
    <recommendedName>
        <fullName evidence="3">Reverse transcriptase domain-containing protein</fullName>
    </recommendedName>
</protein>